<keyword evidence="3" id="KW-1185">Reference proteome</keyword>
<organism evidence="2 3">
    <name type="scientific">Puccinia striiformis f. sp. tritici PST-78</name>
    <dbReference type="NCBI Taxonomy" id="1165861"/>
    <lineage>
        <taxon>Eukaryota</taxon>
        <taxon>Fungi</taxon>
        <taxon>Dikarya</taxon>
        <taxon>Basidiomycota</taxon>
        <taxon>Pucciniomycotina</taxon>
        <taxon>Pucciniomycetes</taxon>
        <taxon>Pucciniales</taxon>
        <taxon>Pucciniaceae</taxon>
        <taxon>Puccinia</taxon>
    </lineage>
</organism>
<protein>
    <submittedName>
        <fullName evidence="2">Uncharacterized protein</fullName>
    </submittedName>
</protein>
<evidence type="ECO:0000256" key="1">
    <source>
        <dbReference type="SAM" id="MobiDB-lite"/>
    </source>
</evidence>
<dbReference type="EMBL" id="AJIL01000116">
    <property type="protein sequence ID" value="KNE94460.1"/>
    <property type="molecule type" value="Genomic_DNA"/>
</dbReference>
<proteinExistence type="predicted"/>
<dbReference type="AlphaFoldDB" id="A0A0L0V5A8"/>
<accession>A0A0L0V5A8</accession>
<gene>
    <name evidence="2" type="ORF">PSTG_12182</name>
</gene>
<reference evidence="3" key="1">
    <citation type="submission" date="2014-03" db="EMBL/GenBank/DDBJ databases">
        <title>The Genome Sequence of Puccinia striiformis f. sp. tritici PST-78.</title>
        <authorList>
            <consortium name="The Broad Institute Genome Sequencing Platform"/>
            <person name="Cuomo C."/>
            <person name="Hulbert S."/>
            <person name="Chen X."/>
            <person name="Walker B."/>
            <person name="Young S.K."/>
            <person name="Zeng Q."/>
            <person name="Gargeya S."/>
            <person name="Fitzgerald M."/>
            <person name="Haas B."/>
            <person name="Abouelleil A."/>
            <person name="Alvarado L."/>
            <person name="Arachchi H.M."/>
            <person name="Berlin A.M."/>
            <person name="Chapman S.B."/>
            <person name="Goldberg J."/>
            <person name="Griggs A."/>
            <person name="Gujja S."/>
            <person name="Hansen M."/>
            <person name="Howarth C."/>
            <person name="Imamovic A."/>
            <person name="Larimer J."/>
            <person name="McCowan C."/>
            <person name="Montmayeur A."/>
            <person name="Murphy C."/>
            <person name="Neiman D."/>
            <person name="Pearson M."/>
            <person name="Priest M."/>
            <person name="Roberts A."/>
            <person name="Saif S."/>
            <person name="Shea T."/>
            <person name="Sisk P."/>
            <person name="Sykes S."/>
            <person name="Wortman J."/>
            <person name="Nusbaum C."/>
            <person name="Birren B."/>
        </authorList>
    </citation>
    <scope>NUCLEOTIDE SEQUENCE [LARGE SCALE GENOMIC DNA]</scope>
    <source>
        <strain evidence="3">race PST-78</strain>
    </source>
</reference>
<feature type="region of interest" description="Disordered" evidence="1">
    <location>
        <begin position="1"/>
        <end position="40"/>
    </location>
</feature>
<evidence type="ECO:0000313" key="2">
    <source>
        <dbReference type="EMBL" id="KNE94460.1"/>
    </source>
</evidence>
<comment type="caution">
    <text evidence="2">The sequence shown here is derived from an EMBL/GenBank/DDBJ whole genome shotgun (WGS) entry which is preliminary data.</text>
</comment>
<evidence type="ECO:0000313" key="3">
    <source>
        <dbReference type="Proteomes" id="UP000054564"/>
    </source>
</evidence>
<name>A0A0L0V5A8_9BASI</name>
<dbReference type="Proteomes" id="UP000054564">
    <property type="component" value="Unassembled WGS sequence"/>
</dbReference>
<sequence length="121" mass="13073">MVPLKLYNSIDPAWDVPKDDSDEEDMPSSSAPHSTAPLLCSASPTNADPAYLTLSSTLASSSGTPKVYNLAATGSISVTHPTEAPVSQLTPTEYEQLLNEAKLADYLEYLRDYDSLQNHLD</sequence>